<evidence type="ECO:0000313" key="3">
    <source>
        <dbReference type="Proteomes" id="UP000000361"/>
    </source>
</evidence>
<reference evidence="3" key="1">
    <citation type="submission" date="2006-12" db="EMBL/GenBank/DDBJ databases">
        <title>Complete sequence of chromosome 2 of Paracoccus denitrificans PD1222.</title>
        <authorList>
            <person name="Copeland A."/>
            <person name="Lucas S."/>
            <person name="Lapidus A."/>
            <person name="Barry K."/>
            <person name="Detter J.C."/>
            <person name="Glavina del Rio T."/>
            <person name="Hammon N."/>
            <person name="Israni S."/>
            <person name="Dalin E."/>
            <person name="Tice H."/>
            <person name="Pitluck S."/>
            <person name="Munk A.C."/>
            <person name="Brettin T."/>
            <person name="Bruce D."/>
            <person name="Han C."/>
            <person name="Tapia R."/>
            <person name="Gilna P."/>
            <person name="Schmutz J."/>
            <person name="Larimer F."/>
            <person name="Land M."/>
            <person name="Hauser L."/>
            <person name="Kyrpides N."/>
            <person name="Lykidis A."/>
            <person name="Spiro S."/>
            <person name="Richardson D.J."/>
            <person name="Moir J.W.B."/>
            <person name="Ferguson S.J."/>
            <person name="van Spanning R.J.M."/>
            <person name="Richardson P."/>
        </authorList>
    </citation>
    <scope>NUCLEOTIDE SEQUENCE [LARGE SCALE GENOMIC DNA]</scope>
    <source>
        <strain evidence="3">Pd 1222</strain>
    </source>
</reference>
<dbReference type="InterPro" id="IPR027624">
    <property type="entry name" value="TOMM_cyclo_SagD"/>
</dbReference>
<dbReference type="Proteomes" id="UP000000361">
    <property type="component" value="Chromosome 2"/>
</dbReference>
<dbReference type="STRING" id="318586.Pden_4196"/>
<dbReference type="eggNOG" id="COG1944">
    <property type="taxonomic scope" value="Bacteria"/>
</dbReference>
<dbReference type="Gene3D" id="3.30.160.660">
    <property type="match status" value="1"/>
</dbReference>
<dbReference type="PANTHER" id="PTHR37809">
    <property type="entry name" value="RIBOSOMAL PROTEIN S12 METHYLTHIOTRANSFERASE ACCESSORY FACTOR YCAO"/>
    <property type="match status" value="1"/>
</dbReference>
<dbReference type="Pfam" id="PF02624">
    <property type="entry name" value="YcaO"/>
    <property type="match status" value="1"/>
</dbReference>
<dbReference type="EMBL" id="CP000490">
    <property type="protein sequence ID" value="ABL72260.1"/>
    <property type="molecule type" value="Genomic_DNA"/>
</dbReference>
<dbReference type="Gene3D" id="3.30.1330.230">
    <property type="match status" value="1"/>
</dbReference>
<evidence type="ECO:0000259" key="1">
    <source>
        <dbReference type="PROSITE" id="PS51664"/>
    </source>
</evidence>
<dbReference type="InterPro" id="IPR003776">
    <property type="entry name" value="YcaO-like_dom"/>
</dbReference>
<keyword evidence="3" id="KW-1185">Reference proteome</keyword>
<dbReference type="Gene3D" id="3.30.40.250">
    <property type="match status" value="1"/>
</dbReference>
<dbReference type="OrthoDB" id="109999at2"/>
<evidence type="ECO:0000313" key="2">
    <source>
        <dbReference type="EMBL" id="ABL72260.1"/>
    </source>
</evidence>
<protein>
    <recommendedName>
        <fullName evidence="1">YcaO domain-containing protein</fullName>
    </recommendedName>
</protein>
<proteinExistence type="predicted"/>
<dbReference type="GeneID" id="93453862"/>
<dbReference type="EnsemblBacteria" id="ABL72260">
    <property type="protein sequence ID" value="ABL72260"/>
    <property type="gene ID" value="Pden_4196"/>
</dbReference>
<name>A1B9R6_PARDP</name>
<sequence>MRDDAVQAERLGAALVSRRCGLVRELAPQGRGPEEPCPPHLWTATLAHYDFRAAGPSERLNAGKGRTEAEARLSALGEAIERYSAYHWDASRIRVGPALPGAITPADCVLHSEAQYRAGLPYPRWSPATETSWIEGVELPSGRPVELPAGLVYLLSPLPRPQDHVAAVTSNGLAAGSDLTRAVIGGLCELIERDALMITWLNRLPATLIETPETGCMAAAIIRHYRRFGVVVRLLSLATDQAAFVVMAVAENPDPAQGARIVGMGCDPDPASAVDKAMFELCQARPSMISRLARSDAAERLRGPEDVRDLDDHPLYHALPRNLGAFDFLFASGSRVRLDDLPRPAAPDPEAVLARLVEAANAAGARIAYVDITAPDIAPLGPRVVRCFATGFQPIHFGHGEGRLGGRRLYEAPLRWGLRAEPLAEADLNPCPHPLA</sequence>
<dbReference type="PROSITE" id="PS51664">
    <property type="entry name" value="YCAO"/>
    <property type="match status" value="1"/>
</dbReference>
<dbReference type="KEGG" id="pde:Pden_4196"/>
<dbReference type="AlphaFoldDB" id="A1B9R6"/>
<dbReference type="PANTHER" id="PTHR37809:SF1">
    <property type="entry name" value="RIBOSOMAL PROTEIN S12 METHYLTHIOTRANSFERASE ACCESSORY FACTOR YCAO"/>
    <property type="match status" value="1"/>
</dbReference>
<dbReference type="HOGENOM" id="CLU_020793_2_1_5"/>
<dbReference type="NCBIfam" id="TIGR00702">
    <property type="entry name" value="YcaO-type kinase domain"/>
    <property type="match status" value="1"/>
</dbReference>
<dbReference type="RefSeq" id="WP_011750425.1">
    <property type="nucleotide sequence ID" value="NC_008687.1"/>
</dbReference>
<dbReference type="NCBIfam" id="TIGR03604">
    <property type="entry name" value="TOMM_cyclo_SagD"/>
    <property type="match status" value="1"/>
</dbReference>
<feature type="domain" description="YcaO" evidence="1">
    <location>
        <begin position="63"/>
        <end position="436"/>
    </location>
</feature>
<organism evidence="2 3">
    <name type="scientific">Paracoccus denitrificans (strain Pd 1222)</name>
    <dbReference type="NCBI Taxonomy" id="318586"/>
    <lineage>
        <taxon>Bacteria</taxon>
        <taxon>Pseudomonadati</taxon>
        <taxon>Pseudomonadota</taxon>
        <taxon>Alphaproteobacteria</taxon>
        <taxon>Rhodobacterales</taxon>
        <taxon>Paracoccaceae</taxon>
        <taxon>Paracoccus</taxon>
    </lineage>
</organism>
<accession>A1B9R6</accession>
<gene>
    <name evidence="2" type="ordered locus">Pden_4196</name>
</gene>